<name>A0A7S7SKJ9_PALFE</name>
<keyword evidence="5 7" id="KW-0472">Membrane</keyword>
<dbReference type="Proteomes" id="UP000593892">
    <property type="component" value="Chromosome"/>
</dbReference>
<dbReference type="RefSeq" id="WP_194450066.1">
    <property type="nucleotide sequence ID" value="NZ_CP063849.1"/>
</dbReference>
<evidence type="ECO:0000256" key="6">
    <source>
        <dbReference type="RuleBase" id="RU362091"/>
    </source>
</evidence>
<comment type="similarity">
    <text evidence="2 6">Belongs to the sodium:solute symporter (SSF) (TC 2.A.21) family.</text>
</comment>
<feature type="transmembrane region" description="Helical" evidence="7">
    <location>
        <begin position="6"/>
        <end position="25"/>
    </location>
</feature>
<dbReference type="PROSITE" id="PS50283">
    <property type="entry name" value="NA_SOLUT_SYMP_3"/>
    <property type="match status" value="1"/>
</dbReference>
<feature type="transmembrane region" description="Helical" evidence="7">
    <location>
        <begin position="453"/>
        <end position="474"/>
    </location>
</feature>
<keyword evidence="4 7" id="KW-1133">Transmembrane helix</keyword>
<evidence type="ECO:0000256" key="1">
    <source>
        <dbReference type="ARBA" id="ARBA00004141"/>
    </source>
</evidence>
<evidence type="ECO:0000256" key="3">
    <source>
        <dbReference type="ARBA" id="ARBA00022692"/>
    </source>
</evidence>
<organism evidence="8 9">
    <name type="scientific">Paludibaculum fermentans</name>
    <dbReference type="NCBI Taxonomy" id="1473598"/>
    <lineage>
        <taxon>Bacteria</taxon>
        <taxon>Pseudomonadati</taxon>
        <taxon>Acidobacteriota</taxon>
        <taxon>Terriglobia</taxon>
        <taxon>Bryobacterales</taxon>
        <taxon>Bryobacteraceae</taxon>
        <taxon>Paludibaculum</taxon>
    </lineage>
</organism>
<dbReference type="Pfam" id="PF00474">
    <property type="entry name" value="SSF"/>
    <property type="match status" value="1"/>
</dbReference>
<feature type="transmembrane region" description="Helical" evidence="7">
    <location>
        <begin position="510"/>
        <end position="532"/>
    </location>
</feature>
<feature type="transmembrane region" description="Helical" evidence="7">
    <location>
        <begin position="81"/>
        <end position="99"/>
    </location>
</feature>
<dbReference type="InterPro" id="IPR038377">
    <property type="entry name" value="Na/Glc_symporter_sf"/>
</dbReference>
<gene>
    <name evidence="8" type="ORF">IRI77_00105</name>
</gene>
<dbReference type="KEGG" id="pfer:IRI77_00105"/>
<evidence type="ECO:0000313" key="8">
    <source>
        <dbReference type="EMBL" id="QOY88404.1"/>
    </source>
</evidence>
<feature type="transmembrane region" description="Helical" evidence="7">
    <location>
        <begin position="228"/>
        <end position="246"/>
    </location>
</feature>
<keyword evidence="3 7" id="KW-0812">Transmembrane</keyword>
<comment type="subcellular location">
    <subcellularLocation>
        <location evidence="1">Membrane</location>
        <topology evidence="1">Multi-pass membrane protein</topology>
    </subcellularLocation>
</comment>
<evidence type="ECO:0000256" key="4">
    <source>
        <dbReference type="ARBA" id="ARBA00022989"/>
    </source>
</evidence>
<proteinExistence type="inferred from homology"/>
<dbReference type="AlphaFoldDB" id="A0A7S7SKJ9"/>
<feature type="transmembrane region" description="Helical" evidence="7">
    <location>
        <begin position="182"/>
        <end position="200"/>
    </location>
</feature>
<protein>
    <submittedName>
        <fullName evidence="8">Sodium/solute symporter</fullName>
    </submittedName>
</protein>
<feature type="transmembrane region" description="Helical" evidence="7">
    <location>
        <begin position="363"/>
        <end position="383"/>
    </location>
</feature>
<feature type="transmembrane region" description="Helical" evidence="7">
    <location>
        <begin position="45"/>
        <end position="75"/>
    </location>
</feature>
<dbReference type="Gene3D" id="1.20.1730.10">
    <property type="entry name" value="Sodium/glucose cotransporter"/>
    <property type="match status" value="1"/>
</dbReference>
<feature type="transmembrane region" description="Helical" evidence="7">
    <location>
        <begin position="389"/>
        <end position="414"/>
    </location>
</feature>
<dbReference type="PANTHER" id="PTHR11819">
    <property type="entry name" value="SOLUTE CARRIER FAMILY 5"/>
    <property type="match status" value="1"/>
</dbReference>
<reference evidence="8 9" key="1">
    <citation type="submission" date="2020-10" db="EMBL/GenBank/DDBJ databases">
        <title>Complete genome sequence of Paludibaculum fermentans P105T, a facultatively anaerobic acidobacterium capable of dissimilatory Fe(III) reduction.</title>
        <authorList>
            <person name="Dedysh S.N."/>
            <person name="Beletsky A.V."/>
            <person name="Kulichevskaya I.S."/>
            <person name="Mardanov A.V."/>
            <person name="Ravin N.V."/>
        </authorList>
    </citation>
    <scope>NUCLEOTIDE SEQUENCE [LARGE SCALE GENOMIC DNA]</scope>
    <source>
        <strain evidence="8 9">P105</strain>
    </source>
</reference>
<dbReference type="EMBL" id="CP063849">
    <property type="protein sequence ID" value="QOY88404.1"/>
    <property type="molecule type" value="Genomic_DNA"/>
</dbReference>
<dbReference type="PANTHER" id="PTHR11819:SF195">
    <property type="entry name" value="SODIUM_GLUCOSE COTRANSPORTER 4"/>
    <property type="match status" value="1"/>
</dbReference>
<dbReference type="NCBIfam" id="TIGR00813">
    <property type="entry name" value="sss"/>
    <property type="match status" value="1"/>
</dbReference>
<feature type="transmembrane region" description="Helical" evidence="7">
    <location>
        <begin position="421"/>
        <end position="441"/>
    </location>
</feature>
<sequence>MFGGRLDQLLFALYLVANICLGLWVSRRRKASVKDYFLAGEQLPWYAIGGSIIAANISTEHFIGMVGAAYAVGFVVAQWEWGNWFTFSALVWIFLPYYLRGGIYTMPEFLERRYNKECRYMFAVCSLVLWIVAQMAVVLLAGAKALQGMFGLDPFVTIIGLTILAGSYTIYGGLIAVAWTDFLQFVVLMVGGLIVSYLGLERAGGIVNLMHQFPAKFKIIYPITDPNYPWFGVFTLFLSIGIWYNCTNQFIVQRCLGAKSEWDARMGVIFAGFMKLLLPFLVVIPGIVAFQMFPGLTDPDQAYPRLVKELVPLGLGGVVMAGIASALLSHLSSVLNSCSTVFTMDLYRPFFGKGKSDAHLVSVGRWSGFLILTFAMGLAIWFTRGQHSVFLVIQNVGAWVAAPIAVVFLLGVLWRRATAQAATFVLIFGFPYTALVEYVLFKHVWFLQPFDNWLNRTFLVWATCMVVMVVVSYLTPAPPAASVDGIIWSRKYLDLPESERAYAKGARSLLLWWGLMVGLAGALYAYVIWFQFWGPGRA</sequence>
<dbReference type="GO" id="GO:0005412">
    <property type="term" value="F:D-glucose:sodium symporter activity"/>
    <property type="evidence" value="ECO:0007669"/>
    <property type="project" value="TreeGrafter"/>
</dbReference>
<feature type="transmembrane region" description="Helical" evidence="7">
    <location>
        <begin position="267"/>
        <end position="293"/>
    </location>
</feature>
<evidence type="ECO:0000313" key="9">
    <source>
        <dbReference type="Proteomes" id="UP000593892"/>
    </source>
</evidence>
<dbReference type="GO" id="GO:0005886">
    <property type="term" value="C:plasma membrane"/>
    <property type="evidence" value="ECO:0007669"/>
    <property type="project" value="TreeGrafter"/>
</dbReference>
<keyword evidence="9" id="KW-1185">Reference proteome</keyword>
<evidence type="ECO:0000256" key="7">
    <source>
        <dbReference type="SAM" id="Phobius"/>
    </source>
</evidence>
<feature type="transmembrane region" description="Helical" evidence="7">
    <location>
        <begin position="120"/>
        <end position="143"/>
    </location>
</feature>
<evidence type="ECO:0000256" key="5">
    <source>
        <dbReference type="ARBA" id="ARBA00023136"/>
    </source>
</evidence>
<evidence type="ECO:0000256" key="2">
    <source>
        <dbReference type="ARBA" id="ARBA00006434"/>
    </source>
</evidence>
<accession>A0A7S7SKJ9</accession>
<feature type="transmembrane region" description="Helical" evidence="7">
    <location>
        <begin position="155"/>
        <end position="175"/>
    </location>
</feature>
<dbReference type="InterPro" id="IPR001734">
    <property type="entry name" value="Na/solute_symporter"/>
</dbReference>
<feature type="transmembrane region" description="Helical" evidence="7">
    <location>
        <begin position="313"/>
        <end position="342"/>
    </location>
</feature>